<evidence type="ECO:0000256" key="1">
    <source>
        <dbReference type="SAM" id="MobiDB-lite"/>
    </source>
</evidence>
<sequence length="271" mass="29519">MAAPVEGPLDIVDLETLDPNAEDTPSPEDSPRLSNGRSHDSMTTGSLGGSAGRDDGDGRGGGGESGQGGGGGGGMNRISHGRSDLKLADPYPDRSILSSMDRRRVNSISCVKVGDTTFVEEVDIRGVEDESINHIFTGYYYSYIVWREVTARAHFTIPFHLEIKQMMLKWKRQWPTKGRRSDAFDDARVESTTASSSMSNSIDCKCPEQGRTNSQIGGTLSHGSNIANGAIELLSLLRILGEGYRLSCTYRCQVHFLDLNYLQLIHAGMTK</sequence>
<accession>A0A843UNB6</accession>
<evidence type="ECO:0000313" key="2">
    <source>
        <dbReference type="EMBL" id="MQL82443.1"/>
    </source>
</evidence>
<feature type="compositionally biased region" description="Polar residues" evidence="1">
    <location>
        <begin position="32"/>
        <end position="44"/>
    </location>
</feature>
<dbReference type="OrthoDB" id="329563at2759"/>
<dbReference type="EMBL" id="NMUH01000631">
    <property type="protein sequence ID" value="MQL82443.1"/>
    <property type="molecule type" value="Genomic_DNA"/>
</dbReference>
<protein>
    <submittedName>
        <fullName evidence="2">Uncharacterized protein</fullName>
    </submittedName>
</protein>
<organism evidence="2 3">
    <name type="scientific">Colocasia esculenta</name>
    <name type="common">Wild taro</name>
    <name type="synonym">Arum esculentum</name>
    <dbReference type="NCBI Taxonomy" id="4460"/>
    <lineage>
        <taxon>Eukaryota</taxon>
        <taxon>Viridiplantae</taxon>
        <taxon>Streptophyta</taxon>
        <taxon>Embryophyta</taxon>
        <taxon>Tracheophyta</taxon>
        <taxon>Spermatophyta</taxon>
        <taxon>Magnoliopsida</taxon>
        <taxon>Liliopsida</taxon>
        <taxon>Araceae</taxon>
        <taxon>Aroideae</taxon>
        <taxon>Colocasieae</taxon>
        <taxon>Colocasia</taxon>
    </lineage>
</organism>
<feature type="compositionally biased region" description="Gly residues" evidence="1">
    <location>
        <begin position="59"/>
        <end position="75"/>
    </location>
</feature>
<name>A0A843UNB6_COLES</name>
<reference evidence="2" key="1">
    <citation type="submission" date="2017-07" db="EMBL/GenBank/DDBJ databases">
        <title>Taro Niue Genome Assembly and Annotation.</title>
        <authorList>
            <person name="Atibalentja N."/>
            <person name="Keating K."/>
            <person name="Fields C.J."/>
        </authorList>
    </citation>
    <scope>NUCLEOTIDE SEQUENCE</scope>
    <source>
        <strain evidence="2">Niue_2</strain>
        <tissue evidence="2">Leaf</tissue>
    </source>
</reference>
<dbReference type="AlphaFoldDB" id="A0A843UNB6"/>
<keyword evidence="3" id="KW-1185">Reference proteome</keyword>
<evidence type="ECO:0000313" key="3">
    <source>
        <dbReference type="Proteomes" id="UP000652761"/>
    </source>
</evidence>
<feature type="region of interest" description="Disordered" evidence="1">
    <location>
        <begin position="1"/>
        <end position="91"/>
    </location>
</feature>
<proteinExistence type="predicted"/>
<gene>
    <name evidence="2" type="ORF">Taro_014926</name>
</gene>
<comment type="caution">
    <text evidence="2">The sequence shown here is derived from an EMBL/GenBank/DDBJ whole genome shotgun (WGS) entry which is preliminary data.</text>
</comment>
<dbReference type="Proteomes" id="UP000652761">
    <property type="component" value="Unassembled WGS sequence"/>
</dbReference>